<evidence type="ECO:0000256" key="1">
    <source>
        <dbReference type="ARBA" id="ARBA00004127"/>
    </source>
</evidence>
<proteinExistence type="predicted"/>
<dbReference type="GO" id="GO:0012505">
    <property type="term" value="C:endomembrane system"/>
    <property type="evidence" value="ECO:0007669"/>
    <property type="project" value="UniProtKB-SubCell"/>
</dbReference>
<evidence type="ECO:0000256" key="2">
    <source>
        <dbReference type="ARBA" id="ARBA00022692"/>
    </source>
</evidence>
<dbReference type="InterPro" id="IPR001516">
    <property type="entry name" value="Proton_antipo_N"/>
</dbReference>
<dbReference type="GO" id="GO:0015990">
    <property type="term" value="P:electron transport coupled proton transport"/>
    <property type="evidence" value="ECO:0007669"/>
    <property type="project" value="TreeGrafter"/>
</dbReference>
<feature type="transmembrane region" description="Helical" evidence="8">
    <location>
        <begin position="410"/>
        <end position="437"/>
    </location>
</feature>
<evidence type="ECO:0000256" key="8">
    <source>
        <dbReference type="SAM" id="Phobius"/>
    </source>
</evidence>
<dbReference type="Gene3D" id="1.20.5.2700">
    <property type="match status" value="1"/>
</dbReference>
<dbReference type="InterPro" id="IPR003945">
    <property type="entry name" value="NU5C-like"/>
</dbReference>
<dbReference type="NCBIfam" id="NF005141">
    <property type="entry name" value="PRK06590.1"/>
    <property type="match status" value="1"/>
</dbReference>
<evidence type="ECO:0000256" key="3">
    <source>
        <dbReference type="ARBA" id="ARBA00022989"/>
    </source>
</evidence>
<feature type="domain" description="NADH-Ubiquinone oxidoreductase (complex I) chain 5 N-terminal" evidence="10">
    <location>
        <begin position="67"/>
        <end position="117"/>
    </location>
</feature>
<name>A0A4D6YGI6_BUCRP</name>
<feature type="transmembrane region" description="Helical" evidence="8">
    <location>
        <begin position="594"/>
        <end position="614"/>
    </location>
</feature>
<dbReference type="GO" id="GO:0016020">
    <property type="term" value="C:membrane"/>
    <property type="evidence" value="ECO:0007669"/>
    <property type="project" value="UniProtKB-SubCell"/>
</dbReference>
<feature type="transmembrane region" description="Helical" evidence="8">
    <location>
        <begin position="116"/>
        <end position="133"/>
    </location>
</feature>
<comment type="function">
    <text evidence="5">NDH-1 shuttles electrons from NADH, via FMN and iron-sulfur (Fe-S) centers, to quinones in the respiratory chain. Couples the redox reaction to proton translocation (for every two electrons transferred, four hydrogen ions are translocated across the cytoplasmic membrane), and thus conserves the redox energy in a proton gradient.</text>
</comment>
<keyword evidence="11" id="KW-0560">Oxidoreductase</keyword>
<feature type="transmembrane region" description="Helical" evidence="8">
    <location>
        <begin position="170"/>
        <end position="189"/>
    </location>
</feature>
<reference evidence="11 12" key="2">
    <citation type="submission" date="2019-05" db="EMBL/GenBank/DDBJ databases">
        <title>Genome evolution of the obligate endosymbiont Buchnera aphidicola.</title>
        <authorList>
            <person name="Moran N.A."/>
        </authorList>
    </citation>
    <scope>NUCLEOTIDE SEQUENCE [LARGE SCALE GENOMIC DNA]</scope>
    <source>
        <strain evidence="11 12">Rpa</strain>
    </source>
</reference>
<dbReference type="EC" id="1.6.5.3" evidence="11"/>
<evidence type="ECO:0000313" key="11">
    <source>
        <dbReference type="EMBL" id="QCI24818.1"/>
    </source>
</evidence>
<dbReference type="Pfam" id="PF00361">
    <property type="entry name" value="Proton_antipo_M"/>
    <property type="match status" value="1"/>
</dbReference>
<comment type="subunit">
    <text evidence="6">Composed of 13 different subunits. Subunits NuoA, H, J, K, L, M, N constitute the membrane sector of the complex.</text>
</comment>
<feature type="transmembrane region" description="Helical" evidence="8">
    <location>
        <begin position="247"/>
        <end position="267"/>
    </location>
</feature>
<evidence type="ECO:0000313" key="12">
    <source>
        <dbReference type="Proteomes" id="UP000298688"/>
    </source>
</evidence>
<feature type="domain" description="NADH:quinone oxidoreductase/Mrp antiporter transmembrane" evidence="9">
    <location>
        <begin position="133"/>
        <end position="425"/>
    </location>
</feature>
<feature type="transmembrane region" description="Helical" evidence="8">
    <location>
        <begin position="457"/>
        <end position="479"/>
    </location>
</feature>
<evidence type="ECO:0000256" key="5">
    <source>
        <dbReference type="ARBA" id="ARBA00025189"/>
    </source>
</evidence>
<feature type="transmembrane region" description="Helical" evidence="8">
    <location>
        <begin position="139"/>
        <end position="158"/>
    </location>
</feature>
<reference evidence="11 12" key="1">
    <citation type="submission" date="2018-12" db="EMBL/GenBank/DDBJ databases">
        <authorList>
            <person name="Chong R.A."/>
        </authorList>
    </citation>
    <scope>NUCLEOTIDE SEQUENCE [LARGE SCALE GENOMIC DNA]</scope>
    <source>
        <strain evidence="11 12">Rpa</strain>
    </source>
</reference>
<dbReference type="NCBIfam" id="TIGR01974">
    <property type="entry name" value="NDH_I_L"/>
    <property type="match status" value="1"/>
</dbReference>
<evidence type="ECO:0000259" key="9">
    <source>
        <dbReference type="Pfam" id="PF00361"/>
    </source>
</evidence>
<evidence type="ECO:0000256" key="4">
    <source>
        <dbReference type="ARBA" id="ARBA00023136"/>
    </source>
</evidence>
<dbReference type="OrthoDB" id="9811798at2"/>
<dbReference type="GO" id="GO:0003954">
    <property type="term" value="F:NADH dehydrogenase activity"/>
    <property type="evidence" value="ECO:0007669"/>
    <property type="project" value="TreeGrafter"/>
</dbReference>
<gene>
    <name evidence="11" type="ORF">D9V76_00850</name>
</gene>
<dbReference type="GO" id="GO:0008137">
    <property type="term" value="F:NADH dehydrogenase (ubiquinone) activity"/>
    <property type="evidence" value="ECO:0007669"/>
    <property type="project" value="InterPro"/>
</dbReference>
<dbReference type="PRINTS" id="PR01435">
    <property type="entry name" value="NPOXDRDTASE5"/>
</dbReference>
<dbReference type="InterPro" id="IPR001750">
    <property type="entry name" value="ND/Mrp_TM"/>
</dbReference>
<keyword evidence="3 8" id="KW-1133">Transmembrane helix</keyword>
<evidence type="ECO:0000256" key="6">
    <source>
        <dbReference type="ARBA" id="ARBA00025811"/>
    </source>
</evidence>
<keyword evidence="2 7" id="KW-0812">Transmembrane</keyword>
<dbReference type="Pfam" id="PF00662">
    <property type="entry name" value="Proton_antipo_N"/>
    <property type="match status" value="1"/>
</dbReference>
<organism evidence="11 12">
    <name type="scientific">Buchnera aphidicola subsp. Rhopalosiphum padi</name>
    <dbReference type="NCBI Taxonomy" id="98793"/>
    <lineage>
        <taxon>Bacteria</taxon>
        <taxon>Pseudomonadati</taxon>
        <taxon>Pseudomonadota</taxon>
        <taxon>Gammaproteobacteria</taxon>
        <taxon>Enterobacterales</taxon>
        <taxon>Erwiniaceae</taxon>
        <taxon>Buchnera</taxon>
    </lineage>
</organism>
<feature type="transmembrane region" description="Helical" evidence="8">
    <location>
        <begin position="491"/>
        <end position="513"/>
    </location>
</feature>
<sequence length="615" mass="70155">MNIIFLIILFPLISFLFLSLIQGTISERNAAIIGISSIFIAFIITCFYMTSFVNHSSQIFTQKLCSWISVNELNIDFSLILDGLSLSMLSMIIGIGLLIHIFSSWYMEGKEGYSRFFAYTNLFIASMSLLVLADNFVFMYLGWEIVSVCSYLLIGFYYKTSNNNSCALKAFILTRISDVFLIVSIFLIYKKYGTFNFQEIKFLSKFLNIQDCSDLNFLTLCLLIGVIGKSAQLPLHTWLSDAMVGPTPVSALIHAATMVTAGVYLIARTHFLFLLTPKILYLISFIGIITIFISSFSALVQTDIKRILAYSTMSQIGYMFLALGVQAWTAAILHLIIHAIFKALLFLSSGSLILSCNNEKNIFKMSNLSSKCPLLYASFLVGGASLISFPLITAGFYSKGNVLFSVLQNGYVNFFLVGLFCSLLTSIYTFRMIFVVFHRSSISFVFSNKRLAHNLPLLILLFFSTFFGYFIIKLPLFYIFPVSQNSENGKFLYEIISSFMSFFGIFIAYYIWIKNPNWIFQFLQLKAIRLIHNFLLNGWCFDFFYKILFINSYLFISKILSYESFNFFPIFFVKFIKKTNLVLLKSVNGNVKHYISTMLIGINLFFILVLCSFLS</sequence>
<dbReference type="GO" id="GO:0042773">
    <property type="term" value="P:ATP synthesis coupled electron transport"/>
    <property type="evidence" value="ECO:0007669"/>
    <property type="project" value="InterPro"/>
</dbReference>
<dbReference type="InterPro" id="IPR018393">
    <property type="entry name" value="NADHpl_OxRdtase_5_subgr"/>
</dbReference>
<feature type="transmembrane region" description="Helical" evidence="8">
    <location>
        <begin position="374"/>
        <end position="398"/>
    </location>
</feature>
<dbReference type="PRINTS" id="PR01434">
    <property type="entry name" value="NADHDHGNASE5"/>
</dbReference>
<dbReference type="EMBL" id="CP034858">
    <property type="protein sequence ID" value="QCI24818.1"/>
    <property type="molecule type" value="Genomic_DNA"/>
</dbReference>
<feature type="transmembrane region" description="Helical" evidence="8">
    <location>
        <begin position="279"/>
        <end position="300"/>
    </location>
</feature>
<feature type="transmembrane region" description="Helical" evidence="8">
    <location>
        <begin position="534"/>
        <end position="556"/>
    </location>
</feature>
<dbReference type="Proteomes" id="UP000298688">
    <property type="component" value="Chromosome"/>
</dbReference>
<evidence type="ECO:0000256" key="7">
    <source>
        <dbReference type="RuleBase" id="RU000320"/>
    </source>
</evidence>
<dbReference type="PANTHER" id="PTHR42829:SF2">
    <property type="entry name" value="NADH-UBIQUINONE OXIDOREDUCTASE CHAIN 5"/>
    <property type="match status" value="1"/>
</dbReference>
<accession>A0A4D6YGI6</accession>
<dbReference type="PANTHER" id="PTHR42829">
    <property type="entry name" value="NADH-UBIQUINONE OXIDOREDUCTASE CHAIN 5"/>
    <property type="match status" value="1"/>
</dbReference>
<evidence type="ECO:0000259" key="10">
    <source>
        <dbReference type="Pfam" id="PF00662"/>
    </source>
</evidence>
<feature type="transmembrane region" description="Helical" evidence="8">
    <location>
        <begin position="87"/>
        <end position="107"/>
    </location>
</feature>
<protein>
    <submittedName>
        <fullName evidence="11">NADH-quinone oxidoreductase subunit L</fullName>
        <ecNumber evidence="11">1.6.5.3</ecNumber>
    </submittedName>
</protein>
<feature type="transmembrane region" description="Helical" evidence="8">
    <location>
        <begin position="33"/>
        <end position="52"/>
    </location>
</feature>
<comment type="subcellular location">
    <subcellularLocation>
        <location evidence="1">Endomembrane system</location>
        <topology evidence="1">Multi-pass membrane protein</topology>
    </subcellularLocation>
    <subcellularLocation>
        <location evidence="7">Membrane</location>
        <topology evidence="7">Multi-pass membrane protein</topology>
    </subcellularLocation>
</comment>
<dbReference type="AlphaFoldDB" id="A0A4D6YGI6"/>
<keyword evidence="4 8" id="KW-0472">Membrane</keyword>
<dbReference type="RefSeq" id="WP_158336962.1">
    <property type="nucleotide sequence ID" value="NZ_CP034858.1"/>
</dbReference>